<keyword evidence="9" id="KW-1185">Reference proteome</keyword>
<dbReference type="EMBL" id="CP048104">
    <property type="protein sequence ID" value="QKG85394.1"/>
    <property type="molecule type" value="Genomic_DNA"/>
</dbReference>
<proteinExistence type="predicted"/>
<feature type="transmembrane region" description="Helical" evidence="6">
    <location>
        <begin position="81"/>
        <end position="104"/>
    </location>
</feature>
<dbReference type="Pfam" id="PF02687">
    <property type="entry name" value="FtsX"/>
    <property type="match status" value="1"/>
</dbReference>
<dbReference type="GO" id="GO:0005886">
    <property type="term" value="C:plasma membrane"/>
    <property type="evidence" value="ECO:0007669"/>
    <property type="project" value="UniProtKB-SubCell"/>
</dbReference>
<dbReference type="RefSeq" id="WP_173224001.1">
    <property type="nucleotide sequence ID" value="NZ_CP048104.1"/>
</dbReference>
<dbReference type="KEGG" id="kpul:GXN76_13590"/>
<reference evidence="8 9" key="1">
    <citation type="submission" date="2020-01" db="EMBL/GenBank/DDBJ databases">
        <authorList>
            <person name="Gulvik C.A."/>
            <person name="Batra D.G."/>
        </authorList>
    </citation>
    <scope>NUCLEOTIDE SEQUENCE [LARGE SCALE GENOMIC DNA]</scope>
    <source>
        <strain evidence="8 9">W9323</strain>
    </source>
</reference>
<gene>
    <name evidence="8" type="ORF">GXN76_13590</name>
</gene>
<evidence type="ECO:0000313" key="8">
    <source>
        <dbReference type="EMBL" id="QKG85394.1"/>
    </source>
</evidence>
<evidence type="ECO:0000256" key="5">
    <source>
        <dbReference type="ARBA" id="ARBA00023136"/>
    </source>
</evidence>
<evidence type="ECO:0000256" key="3">
    <source>
        <dbReference type="ARBA" id="ARBA00022692"/>
    </source>
</evidence>
<evidence type="ECO:0000256" key="4">
    <source>
        <dbReference type="ARBA" id="ARBA00022989"/>
    </source>
</evidence>
<sequence>MKFKNDTLTVDVIDQGDQGVLRFLDTEVYQLVSLFLILLILISLSLLFTQYWMNKKNTEICILWQMGIPLQQAYKGYAMTYFFITLGCFLLVGSISYLFLALYLPNPEAWSMHTVNLVKGYGLILLSSGFSLWIAFKKSTRQIWKGSVAG</sequence>
<feature type="transmembrane region" description="Helical" evidence="6">
    <location>
        <begin position="116"/>
        <end position="136"/>
    </location>
</feature>
<feature type="domain" description="ABC3 transporter permease C-terminal" evidence="7">
    <location>
        <begin position="33"/>
        <end position="141"/>
    </location>
</feature>
<keyword evidence="5 6" id="KW-0472">Membrane</keyword>
<evidence type="ECO:0000256" key="2">
    <source>
        <dbReference type="ARBA" id="ARBA00022475"/>
    </source>
</evidence>
<keyword evidence="4 6" id="KW-1133">Transmembrane helix</keyword>
<dbReference type="Proteomes" id="UP000503088">
    <property type="component" value="Chromosome"/>
</dbReference>
<evidence type="ECO:0000256" key="1">
    <source>
        <dbReference type="ARBA" id="ARBA00004651"/>
    </source>
</evidence>
<keyword evidence="2" id="KW-1003">Cell membrane</keyword>
<evidence type="ECO:0000259" key="7">
    <source>
        <dbReference type="Pfam" id="PF02687"/>
    </source>
</evidence>
<accession>A0A7D4CH99</accession>
<dbReference type="AlphaFoldDB" id="A0A7D4CH99"/>
<name>A0A7D4CH99_9BACL</name>
<organism evidence="8 9">
    <name type="scientific">Kroppenstedtia pulmonis</name>
    <dbReference type="NCBI Taxonomy" id="1380685"/>
    <lineage>
        <taxon>Bacteria</taxon>
        <taxon>Bacillati</taxon>
        <taxon>Bacillota</taxon>
        <taxon>Bacilli</taxon>
        <taxon>Bacillales</taxon>
        <taxon>Thermoactinomycetaceae</taxon>
        <taxon>Kroppenstedtia</taxon>
    </lineage>
</organism>
<evidence type="ECO:0000313" key="9">
    <source>
        <dbReference type="Proteomes" id="UP000503088"/>
    </source>
</evidence>
<keyword evidence="3 6" id="KW-0812">Transmembrane</keyword>
<evidence type="ECO:0000256" key="6">
    <source>
        <dbReference type="SAM" id="Phobius"/>
    </source>
</evidence>
<protein>
    <recommendedName>
        <fullName evidence="7">ABC3 transporter permease C-terminal domain-containing protein</fullName>
    </recommendedName>
</protein>
<dbReference type="InterPro" id="IPR003838">
    <property type="entry name" value="ABC3_permease_C"/>
</dbReference>
<comment type="subcellular location">
    <subcellularLocation>
        <location evidence="1">Cell membrane</location>
        <topology evidence="1">Multi-pass membrane protein</topology>
    </subcellularLocation>
</comment>
<feature type="transmembrane region" description="Helical" evidence="6">
    <location>
        <begin position="28"/>
        <end position="48"/>
    </location>
</feature>